<evidence type="ECO:0000256" key="1">
    <source>
        <dbReference type="ARBA" id="ARBA00023015"/>
    </source>
</evidence>
<dbReference type="InterPro" id="IPR025996">
    <property type="entry name" value="MT1864/Rv1816-like_C"/>
</dbReference>
<dbReference type="InterPro" id="IPR001647">
    <property type="entry name" value="HTH_TetR"/>
</dbReference>
<dbReference type="InterPro" id="IPR036271">
    <property type="entry name" value="Tet_transcr_reg_TetR-rel_C_sf"/>
</dbReference>
<keyword evidence="3" id="KW-0804">Transcription</keyword>
<sequence>MTKAGDIRDKERAMGRPALSELQRTEARRRIRDAALDIYREGGVEAVSIRSVAQRVGVAASGIYSYFDSRQALIESLWLDPVLATVQQMIDVAAQTPDPIARIERVLRIYIDFARDNPDVYRGAFLYVRPDSAAAVPGRNLSELPFHTIMRDAIDEAQRDNRAGEGDPALMAQLLWAGLHGALALPVNVEHWAFAPQPALAEAMIDLLLRGIRCVAF</sequence>
<gene>
    <name evidence="6" type="ORF">H3309_08240</name>
</gene>
<organism evidence="6 7">
    <name type="scientific">Sandaracinobacteroides saxicola</name>
    <dbReference type="NCBI Taxonomy" id="2759707"/>
    <lineage>
        <taxon>Bacteria</taxon>
        <taxon>Pseudomonadati</taxon>
        <taxon>Pseudomonadota</taxon>
        <taxon>Alphaproteobacteria</taxon>
        <taxon>Sphingomonadales</taxon>
        <taxon>Sphingosinicellaceae</taxon>
        <taxon>Sandaracinobacteroides</taxon>
    </lineage>
</organism>
<dbReference type="Pfam" id="PF00440">
    <property type="entry name" value="TetR_N"/>
    <property type="match status" value="1"/>
</dbReference>
<evidence type="ECO:0000256" key="2">
    <source>
        <dbReference type="ARBA" id="ARBA00023125"/>
    </source>
</evidence>
<dbReference type="GO" id="GO:0003700">
    <property type="term" value="F:DNA-binding transcription factor activity"/>
    <property type="evidence" value="ECO:0007669"/>
    <property type="project" value="TreeGrafter"/>
</dbReference>
<name>A0A7G5IM30_9SPHN</name>
<dbReference type="InterPro" id="IPR009057">
    <property type="entry name" value="Homeodomain-like_sf"/>
</dbReference>
<dbReference type="SUPFAM" id="SSF46689">
    <property type="entry name" value="Homeodomain-like"/>
    <property type="match status" value="1"/>
</dbReference>
<dbReference type="GO" id="GO:0000976">
    <property type="term" value="F:transcription cis-regulatory region binding"/>
    <property type="evidence" value="ECO:0007669"/>
    <property type="project" value="TreeGrafter"/>
</dbReference>
<keyword evidence="1" id="KW-0805">Transcription regulation</keyword>
<dbReference type="KEGG" id="sand:H3309_08240"/>
<protein>
    <submittedName>
        <fullName evidence="6">TetR/AcrR family transcriptional regulator</fullName>
    </submittedName>
</protein>
<evidence type="ECO:0000256" key="3">
    <source>
        <dbReference type="ARBA" id="ARBA00023163"/>
    </source>
</evidence>
<feature type="domain" description="HTH tetR-type" evidence="5">
    <location>
        <begin position="25"/>
        <end position="85"/>
    </location>
</feature>
<dbReference type="PANTHER" id="PTHR30055">
    <property type="entry name" value="HTH-TYPE TRANSCRIPTIONAL REGULATOR RUTR"/>
    <property type="match status" value="1"/>
</dbReference>
<dbReference type="PROSITE" id="PS50977">
    <property type="entry name" value="HTH_TETR_2"/>
    <property type="match status" value="1"/>
</dbReference>
<keyword evidence="2 4" id="KW-0238">DNA-binding</keyword>
<evidence type="ECO:0000313" key="6">
    <source>
        <dbReference type="EMBL" id="QMW24422.1"/>
    </source>
</evidence>
<dbReference type="Proteomes" id="UP000515292">
    <property type="component" value="Chromosome"/>
</dbReference>
<reference evidence="6 7" key="1">
    <citation type="submission" date="2020-07" db="EMBL/GenBank/DDBJ databases">
        <title>Complete genome sequence for Sandaracinobacter sp. M6.</title>
        <authorList>
            <person name="Tang Y."/>
            <person name="Liu Q."/>
            <person name="Guo Z."/>
            <person name="Lei P."/>
            <person name="Huang B."/>
        </authorList>
    </citation>
    <scope>NUCLEOTIDE SEQUENCE [LARGE SCALE GENOMIC DNA]</scope>
    <source>
        <strain evidence="6 7">M6</strain>
    </source>
</reference>
<feature type="DNA-binding region" description="H-T-H motif" evidence="4">
    <location>
        <begin position="48"/>
        <end position="67"/>
    </location>
</feature>
<dbReference type="EMBL" id="CP059851">
    <property type="protein sequence ID" value="QMW24422.1"/>
    <property type="molecule type" value="Genomic_DNA"/>
</dbReference>
<accession>A0A7G5IM30</accession>
<dbReference type="Gene3D" id="1.10.357.10">
    <property type="entry name" value="Tetracycline Repressor, domain 2"/>
    <property type="match status" value="1"/>
</dbReference>
<dbReference type="AlphaFoldDB" id="A0A7G5IM30"/>
<dbReference type="PRINTS" id="PR00455">
    <property type="entry name" value="HTHTETR"/>
</dbReference>
<evidence type="ECO:0000259" key="5">
    <source>
        <dbReference type="PROSITE" id="PS50977"/>
    </source>
</evidence>
<dbReference type="Pfam" id="PF13305">
    <property type="entry name" value="TetR_C_33"/>
    <property type="match status" value="1"/>
</dbReference>
<dbReference type="PANTHER" id="PTHR30055:SF212">
    <property type="entry name" value="TETR-FAMILY FAMILY TRANSCRIPTIONAL REGULATOR"/>
    <property type="match status" value="1"/>
</dbReference>
<dbReference type="RefSeq" id="WP_182298320.1">
    <property type="nucleotide sequence ID" value="NZ_CP059851.1"/>
</dbReference>
<dbReference type="InterPro" id="IPR050109">
    <property type="entry name" value="HTH-type_TetR-like_transc_reg"/>
</dbReference>
<proteinExistence type="predicted"/>
<keyword evidence="7" id="KW-1185">Reference proteome</keyword>
<dbReference type="SUPFAM" id="SSF48498">
    <property type="entry name" value="Tetracyclin repressor-like, C-terminal domain"/>
    <property type="match status" value="1"/>
</dbReference>
<evidence type="ECO:0000256" key="4">
    <source>
        <dbReference type="PROSITE-ProRule" id="PRU00335"/>
    </source>
</evidence>
<evidence type="ECO:0000313" key="7">
    <source>
        <dbReference type="Proteomes" id="UP000515292"/>
    </source>
</evidence>